<feature type="transmembrane region" description="Helical" evidence="1">
    <location>
        <begin position="38"/>
        <end position="58"/>
    </location>
</feature>
<evidence type="ECO:0000313" key="3">
    <source>
        <dbReference type="Proteomes" id="UP000030060"/>
    </source>
</evidence>
<accession>A0A0A1YWL6</accession>
<name>A0A0A1YWL6_PSEFL</name>
<dbReference type="Proteomes" id="UP000030060">
    <property type="component" value="Unassembled WGS sequence"/>
</dbReference>
<organism evidence="2 3">
    <name type="scientific">Pseudomonas fluorescens LMG 5329</name>
    <dbReference type="NCBI Taxonomy" id="1324332"/>
    <lineage>
        <taxon>Bacteria</taxon>
        <taxon>Pseudomonadati</taxon>
        <taxon>Pseudomonadota</taxon>
        <taxon>Gammaproteobacteria</taxon>
        <taxon>Pseudomonadales</taxon>
        <taxon>Pseudomonadaceae</taxon>
        <taxon>Pseudomonas</taxon>
    </lineage>
</organism>
<dbReference type="AlphaFoldDB" id="A0A0A1YWL6"/>
<protein>
    <submittedName>
        <fullName evidence="2">Uncharacterized protein</fullName>
    </submittedName>
</protein>
<keyword evidence="1" id="KW-1133">Transmembrane helix</keyword>
<gene>
    <name evidence="2" type="ORF">K814_0127115</name>
</gene>
<reference evidence="2 3" key="1">
    <citation type="journal article" date="2013" name="Genome Announc.">
        <title>Draft Genome Sequence of Pseudomonas fluorescens LMG 5329, a White Line-Inducing Principle-Producing Bioindicator for the Mushroom Pathogen Pseudomonas tolaasii.</title>
        <authorList>
            <person name="Ghequire M.G."/>
            <person name="Rokni-Zadeh H."/>
            <person name="Zarrineh P."/>
            <person name="De Mot R."/>
        </authorList>
    </citation>
    <scope>NUCLEOTIDE SEQUENCE [LARGE SCALE GENOMIC DNA]</scope>
    <source>
        <strain evidence="2 3">LMG 5329</strain>
    </source>
</reference>
<evidence type="ECO:0000313" key="2">
    <source>
        <dbReference type="EMBL" id="KGE64847.1"/>
    </source>
</evidence>
<keyword evidence="1" id="KW-0812">Transmembrane</keyword>
<dbReference type="EMBL" id="ASGY01000216">
    <property type="protein sequence ID" value="KGE64847.1"/>
    <property type="molecule type" value="Genomic_DNA"/>
</dbReference>
<evidence type="ECO:0000256" key="1">
    <source>
        <dbReference type="SAM" id="Phobius"/>
    </source>
</evidence>
<proteinExistence type="predicted"/>
<feature type="transmembrane region" description="Helical" evidence="1">
    <location>
        <begin position="12"/>
        <end position="32"/>
    </location>
</feature>
<keyword evidence="1" id="KW-0472">Membrane</keyword>
<comment type="caution">
    <text evidence="2">The sequence shown here is derived from an EMBL/GenBank/DDBJ whole genome shotgun (WGS) entry which is preliminary data.</text>
</comment>
<sequence length="361" mass="40546">MARVPIYSRWLTSGLVLLVIWAGLSVVFRPFIESRLAMTSLACVFLVWLLALLLRVLYFRLNRHTAQHYHEAAEQVRLAWWQHHRQKVGLVESVLVSPTCTKPEHGLRLFNSDYPPPMPQKTPEGRTLYLRQVFGSDVAGRERNMAILLAQQWNEQREEHSFVQPLRCYWLGSQAAWQAFVQQVALSTGRVQLPEQPETWEGIRSLDSVIDQLQGAATTARILCAGCQSSPVESEGQSPSGEAALLWLFGPEGGVRFTRGEWFSADTEPLSRVAERALQQSDLTTPAELCVSFAQPNIAELSAIDWKTKPQDANFGTLDRLQAMVAQTLAAWYAQEHQVPCAWLANDPHHTLAVGVVKPDD</sequence>